<keyword evidence="4 10" id="KW-0808">Transferase</keyword>
<dbReference type="PANTHER" id="PTHR21015:SF22">
    <property type="entry name" value="GLYCOSYLTRANSFERASE"/>
    <property type="match status" value="1"/>
</dbReference>
<dbReference type="NCBIfam" id="TIGR01133">
    <property type="entry name" value="murG"/>
    <property type="match status" value="1"/>
</dbReference>
<comment type="function">
    <text evidence="10">Cell wall formation. Catalyzes the transfer of a GlcNAc subunit on undecaprenyl-pyrophosphoryl-MurNAc-pentapeptide (lipid intermediate I) to form undecaprenyl-pyrophosphoryl-MurNAc-(pentapeptide)GlcNAc (lipid intermediate II).</text>
</comment>
<keyword evidence="9 10" id="KW-0961">Cell wall biogenesis/degradation</keyword>
<comment type="catalytic activity">
    <reaction evidence="10">
        <text>di-trans,octa-cis-undecaprenyl diphospho-N-acetyl-alpha-D-muramoyl-L-alanyl-D-glutamyl-meso-2,6-diaminopimeloyl-D-alanyl-D-alanine + UDP-N-acetyl-alpha-D-glucosamine = di-trans,octa-cis-undecaprenyl diphospho-[N-acetyl-alpha-D-glucosaminyl-(1-&gt;4)]-N-acetyl-alpha-D-muramoyl-L-alanyl-D-glutamyl-meso-2,6-diaminopimeloyl-D-alanyl-D-alanine + UDP + H(+)</text>
        <dbReference type="Rhea" id="RHEA:31227"/>
        <dbReference type="ChEBI" id="CHEBI:15378"/>
        <dbReference type="ChEBI" id="CHEBI:57705"/>
        <dbReference type="ChEBI" id="CHEBI:58223"/>
        <dbReference type="ChEBI" id="CHEBI:61387"/>
        <dbReference type="ChEBI" id="CHEBI:61388"/>
        <dbReference type="EC" id="2.4.1.227"/>
    </reaction>
</comment>
<evidence type="ECO:0000259" key="11">
    <source>
        <dbReference type="Pfam" id="PF03033"/>
    </source>
</evidence>
<dbReference type="InterPro" id="IPR004276">
    <property type="entry name" value="GlycoTrans_28_N"/>
</dbReference>
<dbReference type="CDD" id="cd03785">
    <property type="entry name" value="GT28_MurG"/>
    <property type="match status" value="1"/>
</dbReference>
<dbReference type="SUPFAM" id="SSF53756">
    <property type="entry name" value="UDP-Glycosyltransferase/glycogen phosphorylase"/>
    <property type="match status" value="1"/>
</dbReference>
<dbReference type="Pfam" id="PF04101">
    <property type="entry name" value="Glyco_tran_28_C"/>
    <property type="match status" value="1"/>
</dbReference>
<dbReference type="GO" id="GO:0050511">
    <property type="term" value="F:undecaprenyldiphospho-muramoylpentapeptide beta-N-acetylglucosaminyltransferase activity"/>
    <property type="evidence" value="ECO:0007669"/>
    <property type="project" value="UniProtKB-UniRule"/>
</dbReference>
<reference evidence="13" key="2">
    <citation type="journal article" date="2024" name="Antonie Van Leeuwenhoek">
        <title>Roseihalotalea indica gen. nov., sp. nov., a halophilic Bacteroidetes from mesopelagic Southwest Indian Ocean with higher carbohydrate metabolic potential.</title>
        <authorList>
            <person name="Chen B."/>
            <person name="Zhang M."/>
            <person name="Lin D."/>
            <person name="Ye J."/>
            <person name="Tang K."/>
        </authorList>
    </citation>
    <scope>NUCLEOTIDE SEQUENCE</scope>
    <source>
        <strain evidence="13">TK19036</strain>
    </source>
</reference>
<name>A0AA49GU40_9BACT</name>
<dbReference type="GO" id="GO:0009252">
    <property type="term" value="P:peptidoglycan biosynthetic process"/>
    <property type="evidence" value="ECO:0007669"/>
    <property type="project" value="UniProtKB-UniRule"/>
</dbReference>
<dbReference type="EMBL" id="CP120682">
    <property type="protein sequence ID" value="WKN38009.1"/>
    <property type="molecule type" value="Genomic_DNA"/>
</dbReference>
<dbReference type="HAMAP" id="MF_00033">
    <property type="entry name" value="MurG"/>
    <property type="match status" value="1"/>
</dbReference>
<reference evidence="13" key="1">
    <citation type="journal article" date="2023" name="Comput. Struct. Biotechnol. J.">
        <title>Discovery of a novel marine Bacteroidetes with a rich repertoire of carbohydrate-active enzymes.</title>
        <authorList>
            <person name="Chen B."/>
            <person name="Liu G."/>
            <person name="Chen Q."/>
            <person name="Wang H."/>
            <person name="Liu L."/>
            <person name="Tang K."/>
        </authorList>
    </citation>
    <scope>NUCLEOTIDE SEQUENCE</scope>
    <source>
        <strain evidence="13">TK19036</strain>
    </source>
</reference>
<evidence type="ECO:0000256" key="5">
    <source>
        <dbReference type="ARBA" id="ARBA00022960"/>
    </source>
</evidence>
<dbReference type="GO" id="GO:0071555">
    <property type="term" value="P:cell wall organization"/>
    <property type="evidence" value="ECO:0007669"/>
    <property type="project" value="UniProtKB-KW"/>
</dbReference>
<dbReference type="GO" id="GO:0008360">
    <property type="term" value="P:regulation of cell shape"/>
    <property type="evidence" value="ECO:0007669"/>
    <property type="project" value="UniProtKB-KW"/>
</dbReference>
<comment type="subcellular location">
    <subcellularLocation>
        <location evidence="10">Cell membrane</location>
        <topology evidence="10">Peripheral membrane protein</topology>
        <orientation evidence="10">Cytoplasmic side</orientation>
    </subcellularLocation>
</comment>
<comment type="pathway">
    <text evidence="10">Cell wall biogenesis; peptidoglycan biosynthesis.</text>
</comment>
<protein>
    <recommendedName>
        <fullName evidence="10">UDP-N-acetylglucosamine--N-acetylmuramyl-(pentapeptide) pyrophosphoryl-undecaprenol N-acetylglucosamine transferase</fullName>
        <ecNumber evidence="10">2.4.1.227</ecNumber>
    </recommendedName>
    <alternativeName>
        <fullName evidence="10">Undecaprenyl-PP-MurNAc-pentapeptide-UDPGlcNAc GlcNAc transferase</fullName>
    </alternativeName>
</protein>
<evidence type="ECO:0000256" key="9">
    <source>
        <dbReference type="ARBA" id="ARBA00023316"/>
    </source>
</evidence>
<dbReference type="Pfam" id="PF03033">
    <property type="entry name" value="Glyco_transf_28"/>
    <property type="match status" value="1"/>
</dbReference>
<feature type="binding site" evidence="10">
    <location>
        <position position="130"/>
    </location>
    <ligand>
        <name>UDP-N-acetyl-alpha-D-glucosamine</name>
        <dbReference type="ChEBI" id="CHEBI:57705"/>
    </ligand>
</feature>
<sequence length="378" mass="41637">MTNRRPYRVIISGGGTGGHIYPALAIANALRSMHSDTEILFVGAEGRMEMQKVPEAGYKIIGLWISGIQRKLTIDNLAFPVKLISSSVKAFKILNEFKPQVAIGVGGFASGPLLYAASVKHIPSLLQEQNSYAGLTNKMLAGQVQKICVANPGMEKFFPEDKIVFTGNPVRQEIVDMAQNGLDHKRVEAMEFFGLDPRKKTLLVIGGSLGARTLNNSMIANIQRLVDANVQVIWQSGKFYYEEMKQRLEAIPNHEGIQLREFLNRMDLAYAASDVVISRAGALSISELALVRKPVIFVPSPNVAEDHQRKNAEALVREEAARMVTDVEAPTQLVDEALALLADEPQQQTLMQNIDQWAKPDAAQHIAQEVVNLIESKA</sequence>
<dbReference type="InterPro" id="IPR007235">
    <property type="entry name" value="Glyco_trans_28_C"/>
</dbReference>
<keyword evidence="1 10" id="KW-1003">Cell membrane</keyword>
<keyword evidence="3 10" id="KW-0328">Glycosyltransferase</keyword>
<dbReference type="PANTHER" id="PTHR21015">
    <property type="entry name" value="UDP-N-ACETYLGLUCOSAMINE--N-ACETYLMURAMYL-(PENTAPEPTIDE) PYROPHOSPHORYL-UNDECAPRENOL N-ACETYLGLUCOSAMINE TRANSFERASE 1"/>
    <property type="match status" value="1"/>
</dbReference>
<organism evidence="13">
    <name type="scientific">Roseihalotalea indica</name>
    <dbReference type="NCBI Taxonomy" id="2867963"/>
    <lineage>
        <taxon>Bacteria</taxon>
        <taxon>Pseudomonadati</taxon>
        <taxon>Bacteroidota</taxon>
        <taxon>Cytophagia</taxon>
        <taxon>Cytophagales</taxon>
        <taxon>Catalimonadaceae</taxon>
        <taxon>Roseihalotalea</taxon>
    </lineage>
</organism>
<evidence type="ECO:0000256" key="4">
    <source>
        <dbReference type="ARBA" id="ARBA00022679"/>
    </source>
</evidence>
<evidence type="ECO:0000256" key="3">
    <source>
        <dbReference type="ARBA" id="ARBA00022676"/>
    </source>
</evidence>
<dbReference type="GO" id="GO:0005886">
    <property type="term" value="C:plasma membrane"/>
    <property type="evidence" value="ECO:0007669"/>
    <property type="project" value="UniProtKB-SubCell"/>
</dbReference>
<dbReference type="GO" id="GO:0005975">
    <property type="term" value="P:carbohydrate metabolic process"/>
    <property type="evidence" value="ECO:0007669"/>
    <property type="project" value="InterPro"/>
</dbReference>
<evidence type="ECO:0000256" key="6">
    <source>
        <dbReference type="ARBA" id="ARBA00022984"/>
    </source>
</evidence>
<evidence type="ECO:0000256" key="10">
    <source>
        <dbReference type="HAMAP-Rule" id="MF_00033"/>
    </source>
</evidence>
<keyword evidence="6 10" id="KW-0573">Peptidoglycan synthesis</keyword>
<feature type="binding site" evidence="10">
    <location>
        <position position="171"/>
    </location>
    <ligand>
        <name>UDP-N-acetyl-alpha-D-glucosamine</name>
        <dbReference type="ChEBI" id="CHEBI:57705"/>
    </ligand>
</feature>
<accession>A0AA49GU40</accession>
<keyword evidence="2 10" id="KW-0132">Cell division</keyword>
<evidence type="ECO:0000259" key="12">
    <source>
        <dbReference type="Pfam" id="PF04101"/>
    </source>
</evidence>
<evidence type="ECO:0000256" key="2">
    <source>
        <dbReference type="ARBA" id="ARBA00022618"/>
    </source>
</evidence>
<feature type="domain" description="Glycosyltransferase family 28 N-terminal" evidence="11">
    <location>
        <begin position="9"/>
        <end position="147"/>
    </location>
</feature>
<evidence type="ECO:0000256" key="7">
    <source>
        <dbReference type="ARBA" id="ARBA00023136"/>
    </source>
</evidence>
<comment type="similarity">
    <text evidence="10">Belongs to the glycosyltransferase 28 family. MurG subfamily.</text>
</comment>
<gene>
    <name evidence="10 13" type="primary">murG</name>
    <name evidence="13" type="ORF">K4G66_04715</name>
</gene>
<proteinExistence type="inferred from homology"/>
<comment type="caution">
    <text evidence="10">Lacks conserved residue(s) required for the propagation of feature annotation.</text>
</comment>
<keyword evidence="7 10" id="KW-0472">Membrane</keyword>
<feature type="domain" description="Glycosyl transferase family 28 C-terminal" evidence="12">
    <location>
        <begin position="201"/>
        <end position="365"/>
    </location>
</feature>
<dbReference type="Gene3D" id="3.40.50.2000">
    <property type="entry name" value="Glycogen Phosphorylase B"/>
    <property type="match status" value="2"/>
</dbReference>
<dbReference type="InterPro" id="IPR006009">
    <property type="entry name" value="GlcNAc_MurG"/>
</dbReference>
<feature type="binding site" evidence="10">
    <location>
        <position position="208"/>
    </location>
    <ligand>
        <name>UDP-N-acetyl-alpha-D-glucosamine</name>
        <dbReference type="ChEBI" id="CHEBI:57705"/>
    </ligand>
</feature>
<feature type="binding site" evidence="10">
    <location>
        <begin position="16"/>
        <end position="18"/>
    </location>
    <ligand>
        <name>UDP-N-acetyl-alpha-D-glucosamine</name>
        <dbReference type="ChEBI" id="CHEBI:57705"/>
    </ligand>
</feature>
<feature type="binding site" evidence="10">
    <location>
        <position position="308"/>
    </location>
    <ligand>
        <name>UDP-N-acetyl-alpha-D-glucosamine</name>
        <dbReference type="ChEBI" id="CHEBI:57705"/>
    </ligand>
</feature>
<keyword evidence="8 10" id="KW-0131">Cell cycle</keyword>
<keyword evidence="5 10" id="KW-0133">Cell shape</keyword>
<evidence type="ECO:0000256" key="1">
    <source>
        <dbReference type="ARBA" id="ARBA00022475"/>
    </source>
</evidence>
<dbReference type="EC" id="2.4.1.227" evidence="10"/>
<evidence type="ECO:0000256" key="8">
    <source>
        <dbReference type="ARBA" id="ARBA00023306"/>
    </source>
</evidence>
<dbReference type="AlphaFoldDB" id="A0AA49GU40"/>
<dbReference type="GO" id="GO:0051301">
    <property type="term" value="P:cell division"/>
    <property type="evidence" value="ECO:0007669"/>
    <property type="project" value="UniProtKB-KW"/>
</dbReference>
<evidence type="ECO:0000313" key="13">
    <source>
        <dbReference type="EMBL" id="WKN38009.1"/>
    </source>
</evidence>